<reference evidence="1 2" key="1">
    <citation type="submission" date="2020-07" db="EMBL/GenBank/DDBJ databases">
        <title>Electron transfer.</title>
        <authorList>
            <person name="Huang L."/>
            <person name="Liu X."/>
            <person name="Zhou S."/>
        </authorList>
    </citation>
    <scope>NUCLEOTIDE SEQUENCE [LARGE SCALE GENOMIC DNA]</scope>
    <source>
        <strain evidence="1 2">Lx1</strain>
    </source>
</reference>
<dbReference type="KEGG" id="cint:HZF06_07420"/>
<dbReference type="EMBL" id="CP059378">
    <property type="protein sequence ID" value="QLY81402.1"/>
    <property type="molecule type" value="Genomic_DNA"/>
</dbReference>
<dbReference type="InterPro" id="IPR006175">
    <property type="entry name" value="YjgF/YER057c/UK114"/>
</dbReference>
<gene>
    <name evidence="1" type="ORF">HZF06_07420</name>
</gene>
<accession>A0A7D6ZZS6</accession>
<dbReference type="AlphaFoldDB" id="A0A7D6ZZS6"/>
<dbReference type="SUPFAM" id="SSF55298">
    <property type="entry name" value="YjgF-like"/>
    <property type="match status" value="1"/>
</dbReference>
<dbReference type="InterPro" id="IPR035959">
    <property type="entry name" value="RutC-like_sf"/>
</dbReference>
<sequence>MKEFRNPENIHQPVADYTHQVEVSGQARWLVMSGQIGKYKDGPIPEDPIEQIEIAMDNIVKNLKASNMEVTDLVKIVFYLVGNIDNSKQVEAVSKVLQGHKPCMTLLYVASLANPSIKVEIDAWACSDN</sequence>
<organism evidence="1 2">
    <name type="scientific">Clostridium intestinale</name>
    <dbReference type="NCBI Taxonomy" id="36845"/>
    <lineage>
        <taxon>Bacteria</taxon>
        <taxon>Bacillati</taxon>
        <taxon>Bacillota</taxon>
        <taxon>Clostridia</taxon>
        <taxon>Eubacteriales</taxon>
        <taxon>Clostridiaceae</taxon>
        <taxon>Clostridium</taxon>
    </lineage>
</organism>
<dbReference type="Pfam" id="PF01042">
    <property type="entry name" value="Ribonuc_L-PSP"/>
    <property type="match status" value="1"/>
</dbReference>
<dbReference type="CDD" id="cd00448">
    <property type="entry name" value="YjgF_YER057c_UK114_family"/>
    <property type="match status" value="1"/>
</dbReference>
<dbReference type="RefSeq" id="WP_181602985.1">
    <property type="nucleotide sequence ID" value="NZ_CP059378.1"/>
</dbReference>
<evidence type="ECO:0000313" key="1">
    <source>
        <dbReference type="EMBL" id="QLY81402.1"/>
    </source>
</evidence>
<dbReference type="PANTHER" id="PTHR43857">
    <property type="entry name" value="BLR7761 PROTEIN"/>
    <property type="match status" value="1"/>
</dbReference>
<evidence type="ECO:0000313" key="2">
    <source>
        <dbReference type="Proteomes" id="UP000512286"/>
    </source>
</evidence>
<protein>
    <submittedName>
        <fullName evidence="1">RidA family protein</fullName>
    </submittedName>
</protein>
<dbReference type="Gene3D" id="3.30.1330.40">
    <property type="entry name" value="RutC-like"/>
    <property type="match status" value="1"/>
</dbReference>
<name>A0A7D6ZZS6_9CLOT</name>
<dbReference type="Proteomes" id="UP000512286">
    <property type="component" value="Chromosome"/>
</dbReference>
<dbReference type="PANTHER" id="PTHR43857:SF1">
    <property type="entry name" value="YJGH FAMILY PROTEIN"/>
    <property type="match status" value="1"/>
</dbReference>
<proteinExistence type="predicted"/>